<name>A0A081C298_VECG1</name>
<evidence type="ECO:0000313" key="2">
    <source>
        <dbReference type="EMBL" id="GAK58703.1"/>
    </source>
</evidence>
<dbReference type="GO" id="GO:0005952">
    <property type="term" value="C:cAMP-dependent protein kinase complex"/>
    <property type="evidence" value="ECO:0007669"/>
    <property type="project" value="InterPro"/>
</dbReference>
<dbReference type="PANTHER" id="PTHR11635:SF166">
    <property type="entry name" value="CYCLIC NUCLEOTIDE-BINDING DOMAIN-CONTAINING PROTEIN"/>
    <property type="match status" value="1"/>
</dbReference>
<keyword evidence="3" id="KW-1185">Reference proteome</keyword>
<dbReference type="InterPro" id="IPR000595">
    <property type="entry name" value="cNMP-bd_dom"/>
</dbReference>
<evidence type="ECO:0000313" key="3">
    <source>
        <dbReference type="Proteomes" id="UP000030661"/>
    </source>
</evidence>
<gene>
    <name evidence="2" type="ORF">U27_05678</name>
</gene>
<dbReference type="GO" id="GO:0004862">
    <property type="term" value="F:cAMP-dependent protein kinase inhibitor activity"/>
    <property type="evidence" value="ECO:0007669"/>
    <property type="project" value="TreeGrafter"/>
</dbReference>
<dbReference type="PROSITE" id="PS50042">
    <property type="entry name" value="CNMP_BINDING_3"/>
    <property type="match status" value="1"/>
</dbReference>
<dbReference type="GO" id="GO:0005829">
    <property type="term" value="C:cytosol"/>
    <property type="evidence" value="ECO:0007669"/>
    <property type="project" value="TreeGrafter"/>
</dbReference>
<dbReference type="eggNOG" id="COG2905">
    <property type="taxonomic scope" value="Bacteria"/>
</dbReference>
<protein>
    <recommendedName>
        <fullName evidence="1">Cyclic nucleotide-binding domain-containing protein</fullName>
    </recommendedName>
</protein>
<dbReference type="GO" id="GO:0034236">
    <property type="term" value="F:protein kinase A catalytic subunit binding"/>
    <property type="evidence" value="ECO:0007669"/>
    <property type="project" value="TreeGrafter"/>
</dbReference>
<dbReference type="InterPro" id="IPR014710">
    <property type="entry name" value="RmlC-like_jellyroll"/>
</dbReference>
<dbReference type="STRING" id="1499967.U27_05678"/>
<sequence>METGDFKSIIQQNPLFKKLDDNSLNILIHQGKIKLFAQGEIIYQKGEPSQGNFGIVISGRVGVISNSGQIIAGLGPGEIIGEVGATSPQGKRTVTVRAIQNTELLEWNIKTIQQTFPELVKQLKNLTWKRVSNYMER</sequence>
<proteinExistence type="predicted"/>
<dbReference type="InterPro" id="IPR050503">
    <property type="entry name" value="cAMP-dep_PK_reg_su-like"/>
</dbReference>
<dbReference type="PANTHER" id="PTHR11635">
    <property type="entry name" value="CAMP-DEPENDENT PROTEIN KINASE REGULATORY CHAIN"/>
    <property type="match status" value="1"/>
</dbReference>
<dbReference type="Proteomes" id="UP000030661">
    <property type="component" value="Unassembled WGS sequence"/>
</dbReference>
<reference evidence="2" key="1">
    <citation type="journal article" date="2015" name="PeerJ">
        <title>First genomic representation of candidate bacterial phylum KSB3 points to enhanced environmental sensing as a trigger of wastewater bulking.</title>
        <authorList>
            <person name="Sekiguchi Y."/>
            <person name="Ohashi A."/>
            <person name="Parks D.H."/>
            <person name="Yamauchi T."/>
            <person name="Tyson G.W."/>
            <person name="Hugenholtz P."/>
        </authorList>
    </citation>
    <scope>NUCLEOTIDE SEQUENCE [LARGE SCALE GENOMIC DNA]</scope>
</reference>
<dbReference type="GO" id="GO:0030552">
    <property type="term" value="F:cAMP binding"/>
    <property type="evidence" value="ECO:0007669"/>
    <property type="project" value="TreeGrafter"/>
</dbReference>
<organism evidence="2">
    <name type="scientific">Vecturithrix granuli</name>
    <dbReference type="NCBI Taxonomy" id="1499967"/>
    <lineage>
        <taxon>Bacteria</taxon>
        <taxon>Candidatus Moduliflexota</taxon>
        <taxon>Candidatus Vecturitrichia</taxon>
        <taxon>Candidatus Vecturitrichales</taxon>
        <taxon>Candidatus Vecturitrichaceae</taxon>
        <taxon>Candidatus Vecturithrix</taxon>
    </lineage>
</organism>
<evidence type="ECO:0000259" key="1">
    <source>
        <dbReference type="PROSITE" id="PS50042"/>
    </source>
</evidence>
<dbReference type="HOGENOM" id="CLU_1861260_0_0_0"/>
<accession>A0A081C298</accession>
<dbReference type="Gene3D" id="2.60.120.10">
    <property type="entry name" value="Jelly Rolls"/>
    <property type="match status" value="1"/>
</dbReference>
<dbReference type="SMART" id="SM00100">
    <property type="entry name" value="cNMP"/>
    <property type="match status" value="1"/>
</dbReference>
<feature type="domain" description="Cyclic nucleotide-binding" evidence="1">
    <location>
        <begin position="15"/>
        <end position="114"/>
    </location>
</feature>
<dbReference type="Pfam" id="PF00027">
    <property type="entry name" value="cNMP_binding"/>
    <property type="match status" value="1"/>
</dbReference>
<dbReference type="AlphaFoldDB" id="A0A081C298"/>
<dbReference type="EMBL" id="DF820468">
    <property type="protein sequence ID" value="GAK58703.1"/>
    <property type="molecule type" value="Genomic_DNA"/>
</dbReference>
<dbReference type="SUPFAM" id="SSF51206">
    <property type="entry name" value="cAMP-binding domain-like"/>
    <property type="match status" value="1"/>
</dbReference>
<dbReference type="InterPro" id="IPR018490">
    <property type="entry name" value="cNMP-bd_dom_sf"/>
</dbReference>
<dbReference type="CDD" id="cd00038">
    <property type="entry name" value="CAP_ED"/>
    <property type="match status" value="1"/>
</dbReference>